<evidence type="ECO:0000256" key="1">
    <source>
        <dbReference type="ARBA" id="ARBA00006594"/>
    </source>
</evidence>
<evidence type="ECO:0000256" key="3">
    <source>
        <dbReference type="ARBA" id="ARBA00022679"/>
    </source>
</evidence>
<dbReference type="PANTHER" id="PTHR13370:SF3">
    <property type="entry name" value="TRNA (GUANINE(10)-N2)-METHYLTRANSFERASE HOMOLOG"/>
    <property type="match status" value="1"/>
</dbReference>
<keyword evidence="2 6" id="KW-0489">Methyltransferase</keyword>
<evidence type="ECO:0000256" key="4">
    <source>
        <dbReference type="SAM" id="MobiDB-lite"/>
    </source>
</evidence>
<evidence type="ECO:0000259" key="5">
    <source>
        <dbReference type="Pfam" id="PF01555"/>
    </source>
</evidence>
<evidence type="ECO:0000256" key="2">
    <source>
        <dbReference type="ARBA" id="ARBA00022603"/>
    </source>
</evidence>
<comment type="similarity">
    <text evidence="1">Belongs to the N(4)/N(6)-methyltransferase family.</text>
</comment>
<keyword evidence="3" id="KW-0808">Transferase</keyword>
<evidence type="ECO:0000313" key="6">
    <source>
        <dbReference type="EMBL" id="AUV60850.1"/>
    </source>
</evidence>
<feature type="compositionally biased region" description="Basic and acidic residues" evidence="4">
    <location>
        <begin position="53"/>
        <end position="62"/>
    </location>
</feature>
<dbReference type="PANTHER" id="PTHR13370">
    <property type="entry name" value="RNA METHYLASE-RELATED"/>
    <property type="match status" value="1"/>
</dbReference>
<dbReference type="PROSITE" id="PS00092">
    <property type="entry name" value="N6_MTASE"/>
    <property type="match status" value="1"/>
</dbReference>
<proteinExistence type="inferred from homology"/>
<dbReference type="GO" id="GO:0003677">
    <property type="term" value="F:DNA binding"/>
    <property type="evidence" value="ECO:0007669"/>
    <property type="project" value="InterPro"/>
</dbReference>
<dbReference type="GO" id="GO:0008170">
    <property type="term" value="F:N-methyltransferase activity"/>
    <property type="evidence" value="ECO:0007669"/>
    <property type="project" value="InterPro"/>
</dbReference>
<dbReference type="GO" id="GO:0032259">
    <property type="term" value="P:methylation"/>
    <property type="evidence" value="ECO:0007669"/>
    <property type="project" value="UniProtKB-KW"/>
</dbReference>
<protein>
    <submittedName>
        <fullName evidence="6">DNA methylase</fullName>
    </submittedName>
</protein>
<keyword evidence="7" id="KW-1185">Reference proteome</keyword>
<organism evidence="6 7">
    <name type="scientific">Mycobacterium phage Rem711</name>
    <dbReference type="NCBI Taxonomy" id="2079285"/>
    <lineage>
        <taxon>Viruses</taxon>
        <taxon>Duplodnaviria</taxon>
        <taxon>Heunggongvirae</taxon>
        <taxon>Uroviricota</taxon>
        <taxon>Caudoviricetes</taxon>
        <taxon>Trigintaduovirus</taxon>
        <taxon>Trigintaduovirus rem711</taxon>
    </lineage>
</organism>
<dbReference type="Gene3D" id="3.40.50.150">
    <property type="entry name" value="Vaccinia Virus protein VP39"/>
    <property type="match status" value="1"/>
</dbReference>
<dbReference type="Pfam" id="PF01555">
    <property type="entry name" value="N6_N4_Mtase"/>
    <property type="match status" value="1"/>
</dbReference>
<feature type="region of interest" description="Disordered" evidence="4">
    <location>
        <begin position="41"/>
        <end position="62"/>
    </location>
</feature>
<accession>A0A2K9VF13</accession>
<dbReference type="Proteomes" id="UP000241185">
    <property type="component" value="Segment"/>
</dbReference>
<dbReference type="SUPFAM" id="SSF53335">
    <property type="entry name" value="S-adenosyl-L-methionine-dependent methyltransferases"/>
    <property type="match status" value="1"/>
</dbReference>
<dbReference type="InterPro" id="IPR002941">
    <property type="entry name" value="DNA_methylase_N4/N6"/>
</dbReference>
<sequence length="222" mass="24168">MNAYYADDYVTLYHGDCREITAWLAADVLVTDPPYGISWEHHGGGVGPKTKTTKHDGIANDDDTTVRDEALRLWPDSRPSIVFGSFRAPAPAGVVQTLVWKKPIDAGVVGSTTGYRTDAELVFLRGPHERRNASRSSVLESRGGMANYRSGHPHAKPVGILEQLIGWTLGDVADPFAGSGSTLIAARNLGRKAIGVEIDERYCELTARRLDQLTFDFAGSEI</sequence>
<gene>
    <name evidence="6" type="ORF">SEA_REM711_72</name>
</gene>
<evidence type="ECO:0000313" key="7">
    <source>
        <dbReference type="Proteomes" id="UP000241185"/>
    </source>
</evidence>
<dbReference type="EMBL" id="MG770216">
    <property type="protein sequence ID" value="AUV60850.1"/>
    <property type="molecule type" value="Genomic_DNA"/>
</dbReference>
<dbReference type="InterPro" id="IPR029063">
    <property type="entry name" value="SAM-dependent_MTases_sf"/>
</dbReference>
<dbReference type="InterPro" id="IPR001091">
    <property type="entry name" value="RM_Methyltransferase"/>
</dbReference>
<reference evidence="7" key="1">
    <citation type="submission" date="2018-01" db="EMBL/GenBank/DDBJ databases">
        <authorList>
            <person name="Gatt S.M."/>
            <person name="Isern S."/>
            <person name="Jenkins M."/>
            <person name="Tan A.L."/>
            <person name="Michael S.F."/>
            <person name="Moore R.E."/>
            <person name="Ware V.C."/>
            <person name="Garlena R.A."/>
            <person name="Russell D.A."/>
            <person name="Pope W.H."/>
            <person name="Jacobs-Sera D."/>
            <person name="Hendrix R.W."/>
            <person name="Hatfull G.F."/>
        </authorList>
    </citation>
    <scope>NUCLEOTIDE SEQUENCE [LARGE SCALE GENOMIC DNA]</scope>
</reference>
<dbReference type="PRINTS" id="PR00508">
    <property type="entry name" value="S21N4MTFRASE"/>
</dbReference>
<feature type="domain" description="DNA methylase N-4/N-6" evidence="5">
    <location>
        <begin position="144"/>
        <end position="206"/>
    </location>
</feature>
<name>A0A2K9VF13_9CAUD</name>
<dbReference type="InterPro" id="IPR002052">
    <property type="entry name" value="DNA_methylase_N6_adenine_CS"/>
</dbReference>